<feature type="transmembrane region" description="Helical" evidence="1">
    <location>
        <begin position="141"/>
        <end position="162"/>
    </location>
</feature>
<feature type="transmembrane region" description="Helical" evidence="1">
    <location>
        <begin position="86"/>
        <end position="104"/>
    </location>
</feature>
<evidence type="ECO:0000313" key="3">
    <source>
        <dbReference type="Proteomes" id="UP000184263"/>
    </source>
</evidence>
<evidence type="ECO:0000256" key="1">
    <source>
        <dbReference type="SAM" id="Phobius"/>
    </source>
</evidence>
<evidence type="ECO:0008006" key="4">
    <source>
        <dbReference type="Google" id="ProtNLM"/>
    </source>
</evidence>
<sequence length="181" mass="19459">MEQVIRAIKDINQTDVVVAAVSAVACLGALLELPVWAVFIGWAWYLAIGANGKAIKEGTVTTVASGIMALTAVVLTDVFAGFMSGLLANMLAVFIMILVLMVSLKLSCIKHSLVGFNTFSCVFAGYYLSAFPVQSDYWLNLGYAFAYICGSNILGLVVGWLAQKLCNFSLRRKESAKELTA</sequence>
<dbReference type="InterPro" id="IPR009476">
    <property type="entry name" value="DUF1097"/>
</dbReference>
<reference evidence="2 3" key="1">
    <citation type="submission" date="2016-11" db="EMBL/GenBank/DDBJ databases">
        <authorList>
            <person name="Jaros S."/>
            <person name="Januszkiewicz K."/>
            <person name="Wedrychowicz H."/>
        </authorList>
    </citation>
    <scope>NUCLEOTIDE SEQUENCE [LARGE SCALE GENOMIC DNA]</scope>
    <source>
        <strain evidence="2 3">HD4</strain>
    </source>
</reference>
<feature type="transmembrane region" description="Helical" evidence="1">
    <location>
        <begin position="111"/>
        <end position="129"/>
    </location>
</feature>
<keyword evidence="1" id="KW-0812">Transmembrane</keyword>
<organism evidence="2 3">
    <name type="scientific">Selenomonas ruminantium</name>
    <dbReference type="NCBI Taxonomy" id="971"/>
    <lineage>
        <taxon>Bacteria</taxon>
        <taxon>Bacillati</taxon>
        <taxon>Bacillota</taxon>
        <taxon>Negativicutes</taxon>
        <taxon>Selenomonadales</taxon>
        <taxon>Selenomonadaceae</taxon>
        <taxon>Selenomonas</taxon>
    </lineage>
</organism>
<feature type="transmembrane region" description="Helical" evidence="1">
    <location>
        <begin position="20"/>
        <end position="47"/>
    </location>
</feature>
<dbReference type="Pfam" id="PF06496">
    <property type="entry name" value="DUF1097"/>
    <property type="match status" value="1"/>
</dbReference>
<dbReference type="RefSeq" id="WP_073091769.1">
    <property type="nucleotide sequence ID" value="NZ_FRBC01000026.1"/>
</dbReference>
<proteinExistence type="predicted"/>
<gene>
    <name evidence="2" type="ORF">SAMN05216582_12633</name>
</gene>
<dbReference type="OrthoDB" id="8266131at2"/>
<dbReference type="PROSITE" id="PS51257">
    <property type="entry name" value="PROKAR_LIPOPROTEIN"/>
    <property type="match status" value="1"/>
</dbReference>
<evidence type="ECO:0000313" key="2">
    <source>
        <dbReference type="EMBL" id="SHK94757.1"/>
    </source>
</evidence>
<name>A0A1M6WLZ2_SELRU</name>
<dbReference type="EMBL" id="FRBC01000026">
    <property type="protein sequence ID" value="SHK94757.1"/>
    <property type="molecule type" value="Genomic_DNA"/>
</dbReference>
<protein>
    <recommendedName>
        <fullName evidence="4">DUF1097 domain-containing protein</fullName>
    </recommendedName>
</protein>
<keyword evidence="1" id="KW-1133">Transmembrane helix</keyword>
<keyword evidence="1" id="KW-0472">Membrane</keyword>
<accession>A0A1M6WLZ2</accession>
<dbReference type="Proteomes" id="UP000184263">
    <property type="component" value="Unassembled WGS sequence"/>
</dbReference>
<dbReference type="AlphaFoldDB" id="A0A1M6WLZ2"/>